<evidence type="ECO:0000256" key="3">
    <source>
        <dbReference type="SAM" id="Phobius"/>
    </source>
</evidence>
<comment type="similarity">
    <text evidence="1">Belongs to the membrane fusion protein (MFP) (TC 8.A.1) family.</text>
</comment>
<keyword evidence="3" id="KW-1133">Transmembrane helix</keyword>
<dbReference type="GO" id="GO:0015562">
    <property type="term" value="F:efflux transmembrane transporter activity"/>
    <property type="evidence" value="ECO:0007669"/>
    <property type="project" value="TreeGrafter"/>
</dbReference>
<feature type="transmembrane region" description="Helical" evidence="3">
    <location>
        <begin position="44"/>
        <end position="62"/>
    </location>
</feature>
<evidence type="ECO:0000313" key="7">
    <source>
        <dbReference type="Proteomes" id="UP000467214"/>
    </source>
</evidence>
<keyword evidence="7" id="KW-1185">Reference proteome</keyword>
<dbReference type="InterPro" id="IPR058637">
    <property type="entry name" value="YknX-like_C"/>
</dbReference>
<dbReference type="InterPro" id="IPR006143">
    <property type="entry name" value="RND_pump_MFP"/>
</dbReference>
<dbReference type="Gene3D" id="1.10.287.470">
    <property type="entry name" value="Helix hairpin bin"/>
    <property type="match status" value="1"/>
</dbReference>
<dbReference type="Pfam" id="PF25989">
    <property type="entry name" value="YknX_C"/>
    <property type="match status" value="1"/>
</dbReference>
<gene>
    <name evidence="6" type="ORF">GQF02_15265</name>
</gene>
<sequence>MAHFGQGGKILGKGCATHGSVDPCSVVKRSHYFKRIWIAMLPRFRFLFVIVLIALGAALWWLPRLLYGPEVAVLKLAPHPLTQTIVTTGHVSSAEESRLGATLTGRVLATPVAEGAAVAAGAVLLVLESDEVQAQLAQAEGNAHEAAATQAEAERQFSRQHGLLAQGFISRAALDAEDKKVQLARARVAVTQAAVTAARARLEQTRILAPAAGRLIAREVEVGDVVSAGKPVLTFAAAGKTEIRLDVDERYLAQLKVGQVAKVAADAWPDAPFAARLVRIAPQVDLERGTLEAILLPDTLPAFLTHNMTVSAEIVVARKAAALTVPAAALFERGGKSWLWRVQDGKAGQVAVVTGMVADGMAEIKSGLAAGDLVVLPGAPALSSGDKVRVKEQG</sequence>
<evidence type="ECO:0000259" key="4">
    <source>
        <dbReference type="Pfam" id="PF25973"/>
    </source>
</evidence>
<dbReference type="SUPFAM" id="SSF111369">
    <property type="entry name" value="HlyD-like secretion proteins"/>
    <property type="match status" value="1"/>
</dbReference>
<dbReference type="Gene3D" id="2.40.30.170">
    <property type="match status" value="1"/>
</dbReference>
<comment type="caution">
    <text evidence="6">The sequence shown here is derived from an EMBL/GenBank/DDBJ whole genome shotgun (WGS) entry which is preliminary data.</text>
</comment>
<dbReference type="GO" id="GO:1990281">
    <property type="term" value="C:efflux pump complex"/>
    <property type="evidence" value="ECO:0007669"/>
    <property type="project" value="TreeGrafter"/>
</dbReference>
<dbReference type="PANTHER" id="PTHR30469">
    <property type="entry name" value="MULTIDRUG RESISTANCE PROTEIN MDTA"/>
    <property type="match status" value="1"/>
</dbReference>
<reference evidence="6 7" key="1">
    <citation type="submission" date="2019-12" db="EMBL/GenBank/DDBJ databases">
        <title>Neisseriaceae gen. nov. sp. Genome sequencing and assembly.</title>
        <authorList>
            <person name="Liu Z."/>
            <person name="Li A."/>
        </authorList>
    </citation>
    <scope>NUCLEOTIDE SEQUENCE [LARGE SCALE GENOMIC DNA]</scope>
    <source>
        <strain evidence="6 7">B2N2-7</strain>
    </source>
</reference>
<keyword evidence="3" id="KW-0472">Membrane</keyword>
<feature type="domain" description="CzcB-like barrel-sandwich hybrid" evidence="4">
    <location>
        <begin position="101"/>
        <end position="236"/>
    </location>
</feature>
<dbReference type="EMBL" id="WSSB01000020">
    <property type="protein sequence ID" value="MXR38331.1"/>
    <property type="molecule type" value="Genomic_DNA"/>
</dbReference>
<dbReference type="Gene3D" id="2.40.50.100">
    <property type="match status" value="1"/>
</dbReference>
<accession>A0A845BUM8</accession>
<protein>
    <submittedName>
        <fullName evidence="6">Efflux RND transporter periplasmic adaptor subunit</fullName>
    </submittedName>
</protein>
<evidence type="ECO:0000259" key="5">
    <source>
        <dbReference type="Pfam" id="PF25989"/>
    </source>
</evidence>
<feature type="domain" description="YknX-like C-terminal permuted SH3-like" evidence="5">
    <location>
        <begin position="322"/>
        <end position="390"/>
    </location>
</feature>
<proteinExistence type="inferred from homology"/>
<keyword evidence="2" id="KW-0175">Coiled coil</keyword>
<keyword evidence="3" id="KW-0812">Transmembrane</keyword>
<organism evidence="6 7">
    <name type="scientific">Craterilacuibacter sinensis</name>
    <dbReference type="NCBI Taxonomy" id="2686017"/>
    <lineage>
        <taxon>Bacteria</taxon>
        <taxon>Pseudomonadati</taxon>
        <taxon>Pseudomonadota</taxon>
        <taxon>Betaproteobacteria</taxon>
        <taxon>Neisseriales</taxon>
        <taxon>Neisseriaceae</taxon>
        <taxon>Craterilacuibacter</taxon>
    </lineage>
</organism>
<evidence type="ECO:0000313" key="6">
    <source>
        <dbReference type="EMBL" id="MXR38331.1"/>
    </source>
</evidence>
<dbReference type="Proteomes" id="UP000467214">
    <property type="component" value="Unassembled WGS sequence"/>
</dbReference>
<evidence type="ECO:0000256" key="1">
    <source>
        <dbReference type="ARBA" id="ARBA00009477"/>
    </source>
</evidence>
<name>A0A845BUM8_9NEIS</name>
<dbReference type="AlphaFoldDB" id="A0A845BUM8"/>
<dbReference type="InterPro" id="IPR058647">
    <property type="entry name" value="BSH_CzcB-like"/>
</dbReference>
<dbReference type="Gene3D" id="2.40.420.20">
    <property type="match status" value="1"/>
</dbReference>
<dbReference type="NCBIfam" id="TIGR01730">
    <property type="entry name" value="RND_mfp"/>
    <property type="match status" value="1"/>
</dbReference>
<dbReference type="Pfam" id="PF25973">
    <property type="entry name" value="BSH_CzcB"/>
    <property type="match status" value="1"/>
</dbReference>
<evidence type="ECO:0000256" key="2">
    <source>
        <dbReference type="SAM" id="Coils"/>
    </source>
</evidence>
<feature type="coiled-coil region" evidence="2">
    <location>
        <begin position="129"/>
        <end position="156"/>
    </location>
</feature>
<dbReference type="PANTHER" id="PTHR30469:SF15">
    <property type="entry name" value="HLYD FAMILY OF SECRETION PROTEINS"/>
    <property type="match status" value="1"/>
</dbReference>